<evidence type="ECO:0000259" key="8">
    <source>
        <dbReference type="PROSITE" id="PS50404"/>
    </source>
</evidence>
<evidence type="ECO:0000256" key="2">
    <source>
        <dbReference type="ARBA" id="ARBA00023002"/>
    </source>
</evidence>
<dbReference type="EC" id="1.8.5.1" evidence="6"/>
<dbReference type="GO" id="GO:0050610">
    <property type="term" value="F:methylarsonate reductase activity"/>
    <property type="evidence" value="ECO:0007669"/>
    <property type="project" value="UniProtKB-UniRule"/>
</dbReference>
<dbReference type="GO" id="GO:0004364">
    <property type="term" value="F:glutathione transferase activity"/>
    <property type="evidence" value="ECO:0007669"/>
    <property type="project" value="UniProtKB-UniRule"/>
</dbReference>
<comment type="catalytic activity">
    <reaction evidence="4 6">
        <text>methylarsonate + 2 glutathione + H(+) = methylarsonous acid + glutathione disulfide + H2O</text>
        <dbReference type="Rhea" id="RHEA:15969"/>
        <dbReference type="ChEBI" id="CHEBI:15377"/>
        <dbReference type="ChEBI" id="CHEBI:15378"/>
        <dbReference type="ChEBI" id="CHEBI:17826"/>
        <dbReference type="ChEBI" id="CHEBI:33409"/>
        <dbReference type="ChEBI" id="CHEBI:57925"/>
        <dbReference type="ChEBI" id="CHEBI:58297"/>
        <dbReference type="EC" id="1.20.4.2"/>
    </reaction>
</comment>
<proteinExistence type="inferred from homology"/>
<dbReference type="GO" id="GO:0045174">
    <property type="term" value="F:glutathione dehydrogenase (ascorbate) activity"/>
    <property type="evidence" value="ECO:0007669"/>
    <property type="project" value="UniProtKB-UniRule"/>
</dbReference>
<keyword evidence="11" id="KW-1185">Reference proteome</keyword>
<dbReference type="EMBL" id="JBGFUD010000498">
    <property type="protein sequence ID" value="MFH4974657.1"/>
    <property type="molecule type" value="Genomic_DNA"/>
</dbReference>
<evidence type="ECO:0000256" key="7">
    <source>
        <dbReference type="SAM" id="MobiDB-lite"/>
    </source>
</evidence>
<dbReference type="SUPFAM" id="SSF47616">
    <property type="entry name" value="GST C-terminal domain-like"/>
    <property type="match status" value="1"/>
</dbReference>
<dbReference type="Gene3D" id="1.20.1050.10">
    <property type="match status" value="1"/>
</dbReference>
<dbReference type="Proteomes" id="UP001608902">
    <property type="component" value="Unassembled WGS sequence"/>
</dbReference>
<dbReference type="Gene3D" id="3.40.30.10">
    <property type="entry name" value="Glutaredoxin"/>
    <property type="match status" value="1"/>
</dbReference>
<dbReference type="InterPro" id="IPR040079">
    <property type="entry name" value="Glutathione_S-Trfase"/>
</dbReference>
<dbReference type="GO" id="GO:0006749">
    <property type="term" value="P:glutathione metabolic process"/>
    <property type="evidence" value="ECO:0007669"/>
    <property type="project" value="UniProtKB-UniRule"/>
</dbReference>
<dbReference type="InterPro" id="IPR036249">
    <property type="entry name" value="Thioredoxin-like_sf"/>
</dbReference>
<dbReference type="Pfam" id="PF13417">
    <property type="entry name" value="GST_N_3"/>
    <property type="match status" value="1"/>
</dbReference>
<evidence type="ECO:0000256" key="6">
    <source>
        <dbReference type="RuleBase" id="RU368071"/>
    </source>
</evidence>
<dbReference type="SFLD" id="SFLDG00358">
    <property type="entry name" value="Main_(cytGST)"/>
    <property type="match status" value="1"/>
</dbReference>
<dbReference type="InterPro" id="IPR036282">
    <property type="entry name" value="Glutathione-S-Trfase_C_sf"/>
</dbReference>
<dbReference type="PROSITE" id="PS50405">
    <property type="entry name" value="GST_CTER"/>
    <property type="match status" value="1"/>
</dbReference>
<evidence type="ECO:0000256" key="4">
    <source>
        <dbReference type="ARBA" id="ARBA00048353"/>
    </source>
</evidence>
<dbReference type="InterPro" id="IPR004045">
    <property type="entry name" value="Glutathione_S-Trfase_N"/>
</dbReference>
<dbReference type="InterPro" id="IPR010987">
    <property type="entry name" value="Glutathione-S-Trfase_C-like"/>
</dbReference>
<comment type="catalytic activity">
    <reaction evidence="3 6">
        <text>RX + glutathione = an S-substituted glutathione + a halide anion + H(+)</text>
        <dbReference type="Rhea" id="RHEA:16437"/>
        <dbReference type="ChEBI" id="CHEBI:15378"/>
        <dbReference type="ChEBI" id="CHEBI:16042"/>
        <dbReference type="ChEBI" id="CHEBI:17792"/>
        <dbReference type="ChEBI" id="CHEBI:57925"/>
        <dbReference type="ChEBI" id="CHEBI:90779"/>
        <dbReference type="EC" id="2.5.1.18"/>
    </reaction>
</comment>
<keyword evidence="6" id="KW-0808">Transferase</keyword>
<dbReference type="SFLD" id="SFLDS00019">
    <property type="entry name" value="Glutathione_Transferase_(cytos"/>
    <property type="match status" value="1"/>
</dbReference>
<evidence type="ECO:0000256" key="5">
    <source>
        <dbReference type="ARBA" id="ARBA00049544"/>
    </source>
</evidence>
<reference evidence="10 11" key="1">
    <citation type="submission" date="2024-08" db="EMBL/GenBank/DDBJ databases">
        <title>Gnathostoma spinigerum genome.</title>
        <authorList>
            <person name="Gonzalez-Bertolin B."/>
            <person name="Monzon S."/>
            <person name="Zaballos A."/>
            <person name="Jimenez P."/>
            <person name="Dekumyoy P."/>
            <person name="Varona S."/>
            <person name="Cuesta I."/>
            <person name="Sumanam S."/>
            <person name="Adisakwattana P."/>
            <person name="Gasser R.B."/>
            <person name="Hernandez-Gonzalez A."/>
            <person name="Young N.D."/>
            <person name="Perteguer M.J."/>
        </authorList>
    </citation>
    <scope>NUCLEOTIDE SEQUENCE [LARGE SCALE GENOMIC DNA]</scope>
    <source>
        <strain evidence="10">AL3</strain>
        <tissue evidence="10">Liver</tissue>
    </source>
</reference>
<dbReference type="PROSITE" id="PS50404">
    <property type="entry name" value="GST_NTER"/>
    <property type="match status" value="1"/>
</dbReference>
<evidence type="ECO:0000313" key="11">
    <source>
        <dbReference type="Proteomes" id="UP001608902"/>
    </source>
</evidence>
<dbReference type="EC" id="2.5.1.18" evidence="6"/>
<protein>
    <recommendedName>
        <fullName evidence="6">Glutathione S-transferase omega</fullName>
        <shortName evidence="6">GSTO</shortName>
        <ecNumber evidence="6">1.20.4.2</ecNumber>
        <ecNumber evidence="6">1.8.5.1</ecNumber>
        <ecNumber evidence="6">2.5.1.18</ecNumber>
    </recommendedName>
    <alternativeName>
        <fullName evidence="6">Glutathione-dependent dehydroascorbate reductase</fullName>
    </alternativeName>
    <alternativeName>
        <fullName evidence="6">Monomethylarsonic acid reductase</fullName>
    </alternativeName>
</protein>
<feature type="region of interest" description="Disordered" evidence="7">
    <location>
        <begin position="1"/>
        <end position="23"/>
    </location>
</feature>
<feature type="domain" description="GST C-terminal" evidence="9">
    <location>
        <begin position="112"/>
        <end position="250"/>
    </location>
</feature>
<feature type="domain" description="GST N-terminal" evidence="8">
    <location>
        <begin position="29"/>
        <end position="107"/>
    </location>
</feature>
<keyword evidence="2 6" id="KW-0560">Oxidoreductase</keyword>
<dbReference type="PRINTS" id="PR01625">
    <property type="entry name" value="GSTRNSFRASEO"/>
</dbReference>
<gene>
    <name evidence="10" type="ORF">AB6A40_001366</name>
</gene>
<comment type="similarity">
    <text evidence="1 6">Belongs to the GST superfamily. Omega family.</text>
</comment>
<dbReference type="PANTHER" id="PTHR43968">
    <property type="match status" value="1"/>
</dbReference>
<accession>A0ABD6ED91</accession>
<evidence type="ECO:0000259" key="9">
    <source>
        <dbReference type="PROSITE" id="PS50405"/>
    </source>
</evidence>
<name>A0ABD6ED91_9BILA</name>
<dbReference type="EC" id="1.20.4.2" evidence="6"/>
<evidence type="ECO:0000256" key="1">
    <source>
        <dbReference type="ARBA" id="ARBA00011067"/>
    </source>
</evidence>
<comment type="catalytic activity">
    <reaction evidence="5 6">
        <text>L-dehydroascorbate + 2 glutathione = glutathione disulfide + L-ascorbate</text>
        <dbReference type="Rhea" id="RHEA:24424"/>
        <dbReference type="ChEBI" id="CHEBI:38290"/>
        <dbReference type="ChEBI" id="CHEBI:57925"/>
        <dbReference type="ChEBI" id="CHEBI:58297"/>
        <dbReference type="ChEBI" id="CHEBI:58539"/>
        <dbReference type="EC" id="1.8.5.1"/>
    </reaction>
</comment>
<sequence>MGKTDSDLINLNSRAYKRGDDPPKAVPAEQFRIYSMRFCPFAERVLMYMLRKGIKAEVVNINLIEKPEWFYKKNPLGKVPTLEHGGKIITESKVIMQYLDDLFPDSCILPRDPYEKAKQLMIAEQISEVTGAISGFFHSTIHERNQKLHVICKEVTKAESLLHDKFFGGSKPGYADYLVYPFYKRLAHFPCIPSLHCSAEDFPSKNSFPQMAQWLTAMSSLPEVVAVEQPLEALIEFIEGYIGGRPNYDAARQKFSLLSRRIQK</sequence>
<evidence type="ECO:0000313" key="10">
    <source>
        <dbReference type="EMBL" id="MFH4974657.1"/>
    </source>
</evidence>
<dbReference type="InterPro" id="IPR005442">
    <property type="entry name" value="GST_omega"/>
</dbReference>
<dbReference type="InterPro" id="IPR050983">
    <property type="entry name" value="GST_Omega/HSP26"/>
</dbReference>
<evidence type="ECO:0000256" key="3">
    <source>
        <dbReference type="ARBA" id="ARBA00047960"/>
    </source>
</evidence>
<dbReference type="FunFam" id="3.40.30.10:FF:000123">
    <property type="entry name" value="Glutathione transferase o1"/>
    <property type="match status" value="1"/>
</dbReference>
<comment type="function">
    <text evidence="6">Exhibits glutathione-dependent thiol transferase activity. Has high dehydroascorbate reductase activity and may contribute to the recycling of ascorbic acid. Participates in the biotransformation of inorganic arsenic and reduces monomethylarsonic acid (MMA).</text>
</comment>
<comment type="caution">
    <text evidence="10">The sequence shown here is derived from an EMBL/GenBank/DDBJ whole genome shotgun (WGS) entry which is preliminary data.</text>
</comment>
<dbReference type="AlphaFoldDB" id="A0ABD6ED91"/>
<organism evidence="10 11">
    <name type="scientific">Gnathostoma spinigerum</name>
    <dbReference type="NCBI Taxonomy" id="75299"/>
    <lineage>
        <taxon>Eukaryota</taxon>
        <taxon>Metazoa</taxon>
        <taxon>Ecdysozoa</taxon>
        <taxon>Nematoda</taxon>
        <taxon>Chromadorea</taxon>
        <taxon>Rhabditida</taxon>
        <taxon>Spirurina</taxon>
        <taxon>Gnathostomatomorpha</taxon>
        <taxon>Gnathostomatoidea</taxon>
        <taxon>Gnathostomatidae</taxon>
        <taxon>Gnathostoma</taxon>
    </lineage>
</organism>
<dbReference type="FunFam" id="1.20.1050.10:FF:000009">
    <property type="entry name" value="Glutathione S-transferase omega-1"/>
    <property type="match status" value="1"/>
</dbReference>
<dbReference type="SUPFAM" id="SSF52833">
    <property type="entry name" value="Thioredoxin-like"/>
    <property type="match status" value="1"/>
</dbReference>
<dbReference type="PANTHER" id="PTHR43968:SF6">
    <property type="entry name" value="GLUTATHIONE S-TRANSFERASE OMEGA"/>
    <property type="match status" value="1"/>
</dbReference>